<dbReference type="EMBL" id="CP023737">
    <property type="protein sequence ID" value="ATQ67049.1"/>
    <property type="molecule type" value="Genomic_DNA"/>
</dbReference>
<gene>
    <name evidence="2" type="ORF">CQW49_03475</name>
</gene>
<dbReference type="Pfam" id="PF07332">
    <property type="entry name" value="Phage_holin_3_6"/>
    <property type="match status" value="1"/>
</dbReference>
<sequence length="162" mass="17177">MPQFVEAARHAIERRAKRFGLGVAIDAAAIVCVAVALCFFTFAAFVYAQGEWGTLTASLALGGVYLTFAAALYLWSRRLAHRAVAPRGDDAGRYLLSAAATADKRQEWLVAPVFIAAGIEALRRIGAQRLIPAFALSAVAVAAARATMRPNGGAKKDDQKSA</sequence>
<keyword evidence="1" id="KW-0812">Transmembrane</keyword>
<feature type="transmembrane region" description="Helical" evidence="1">
    <location>
        <begin position="54"/>
        <end position="75"/>
    </location>
</feature>
<dbReference type="RefSeq" id="WP_003612216.1">
    <property type="nucleotide sequence ID" value="NZ_ADVE02000001.1"/>
</dbReference>
<name>A0A2D2CWL0_METT3</name>
<evidence type="ECO:0000313" key="2">
    <source>
        <dbReference type="EMBL" id="ATQ67049.1"/>
    </source>
</evidence>
<keyword evidence="1" id="KW-1133">Transmembrane helix</keyword>
<dbReference type="AlphaFoldDB" id="A0A2D2CWL0"/>
<organism evidence="2 3">
    <name type="scientific">Methylosinus trichosporium (strain ATCC 35070 / NCIMB 11131 / UNIQEM 75 / OB3b)</name>
    <dbReference type="NCBI Taxonomy" id="595536"/>
    <lineage>
        <taxon>Bacteria</taxon>
        <taxon>Pseudomonadati</taxon>
        <taxon>Pseudomonadota</taxon>
        <taxon>Alphaproteobacteria</taxon>
        <taxon>Hyphomicrobiales</taxon>
        <taxon>Methylocystaceae</taxon>
        <taxon>Methylosinus</taxon>
    </lineage>
</organism>
<feature type="transmembrane region" description="Helical" evidence="1">
    <location>
        <begin position="21"/>
        <end position="48"/>
    </location>
</feature>
<keyword evidence="3" id="KW-1185">Reference proteome</keyword>
<dbReference type="Proteomes" id="UP000230709">
    <property type="component" value="Chromosome"/>
</dbReference>
<accession>A0A2D2CWL0</accession>
<evidence type="ECO:0000256" key="1">
    <source>
        <dbReference type="SAM" id="Phobius"/>
    </source>
</evidence>
<protein>
    <submittedName>
        <fullName evidence="2">Uncharacterized protein</fullName>
    </submittedName>
</protein>
<proteinExistence type="predicted"/>
<reference evidence="3" key="1">
    <citation type="submission" date="2017-10" db="EMBL/GenBank/DDBJ databases">
        <title>Completed PacBio SMRT sequence of Methylosinus trichosporium OB3b reveals presence of a third large plasmid.</title>
        <authorList>
            <person name="Charles T.C."/>
            <person name="Lynch M.D.J."/>
            <person name="Heil J.R."/>
            <person name="Cheng J."/>
        </authorList>
    </citation>
    <scope>NUCLEOTIDE SEQUENCE [LARGE SCALE GENOMIC DNA]</scope>
    <source>
        <strain evidence="3">OB3b</strain>
    </source>
</reference>
<keyword evidence="1" id="KW-0472">Membrane</keyword>
<dbReference type="InterPro" id="IPR009937">
    <property type="entry name" value="Phage_holin_3_6"/>
</dbReference>
<evidence type="ECO:0000313" key="3">
    <source>
        <dbReference type="Proteomes" id="UP000230709"/>
    </source>
</evidence>
<dbReference type="KEGG" id="mtw:CQW49_03475"/>